<name>A0A9P9IQ96_9HYPO</name>
<feature type="transmembrane region" description="Helical" evidence="2">
    <location>
        <begin position="39"/>
        <end position="60"/>
    </location>
</feature>
<comment type="caution">
    <text evidence="4">The sequence shown here is derived from an EMBL/GenBank/DDBJ whole genome shotgun (WGS) entry which is preliminary data.</text>
</comment>
<dbReference type="PANTHER" id="PTHR42109">
    <property type="entry name" value="UNPLACED GENOMIC SCAFFOLD UM_SCAF_CONTIG_1.265, WHOLE GENOME SHOTGUN SEQUENCE"/>
    <property type="match status" value="1"/>
</dbReference>
<dbReference type="EMBL" id="JAGMUV010000018">
    <property type="protein sequence ID" value="KAH7129092.1"/>
    <property type="molecule type" value="Genomic_DNA"/>
</dbReference>
<dbReference type="Proteomes" id="UP000738349">
    <property type="component" value="Unassembled WGS sequence"/>
</dbReference>
<feature type="transmembrane region" description="Helical" evidence="2">
    <location>
        <begin position="217"/>
        <end position="237"/>
    </location>
</feature>
<proteinExistence type="predicted"/>
<feature type="transmembrane region" description="Helical" evidence="2">
    <location>
        <begin position="6"/>
        <end position="27"/>
    </location>
</feature>
<feature type="compositionally biased region" description="Polar residues" evidence="1">
    <location>
        <begin position="267"/>
        <end position="285"/>
    </location>
</feature>
<protein>
    <recommendedName>
        <fullName evidence="3">DUF7702 domain-containing protein</fullName>
    </recommendedName>
</protein>
<evidence type="ECO:0000259" key="3">
    <source>
        <dbReference type="Pfam" id="PF24800"/>
    </source>
</evidence>
<feature type="transmembrane region" description="Helical" evidence="2">
    <location>
        <begin position="149"/>
        <end position="168"/>
    </location>
</feature>
<feature type="region of interest" description="Disordered" evidence="1">
    <location>
        <begin position="252"/>
        <end position="285"/>
    </location>
</feature>
<dbReference type="Pfam" id="PF24800">
    <property type="entry name" value="DUF7702"/>
    <property type="match status" value="1"/>
</dbReference>
<organism evidence="4 5">
    <name type="scientific">Dactylonectria macrodidyma</name>
    <dbReference type="NCBI Taxonomy" id="307937"/>
    <lineage>
        <taxon>Eukaryota</taxon>
        <taxon>Fungi</taxon>
        <taxon>Dikarya</taxon>
        <taxon>Ascomycota</taxon>
        <taxon>Pezizomycotina</taxon>
        <taxon>Sordariomycetes</taxon>
        <taxon>Hypocreomycetidae</taxon>
        <taxon>Hypocreales</taxon>
        <taxon>Nectriaceae</taxon>
        <taxon>Dactylonectria</taxon>
    </lineage>
</organism>
<keyword evidence="2" id="KW-0812">Transmembrane</keyword>
<feature type="transmembrane region" description="Helical" evidence="2">
    <location>
        <begin position="180"/>
        <end position="205"/>
    </location>
</feature>
<keyword evidence="2" id="KW-0472">Membrane</keyword>
<keyword evidence="2" id="KW-1133">Transmembrane helix</keyword>
<feature type="domain" description="DUF7702" evidence="3">
    <location>
        <begin position="3"/>
        <end position="243"/>
    </location>
</feature>
<accession>A0A9P9IQ96</accession>
<gene>
    <name evidence="4" type="ORF">EDB81DRAFT_661947</name>
</gene>
<evidence type="ECO:0000256" key="2">
    <source>
        <dbReference type="SAM" id="Phobius"/>
    </source>
</evidence>
<dbReference type="OrthoDB" id="2560628at2759"/>
<dbReference type="PANTHER" id="PTHR42109:SF2">
    <property type="entry name" value="INTEGRAL MEMBRANE PROTEIN"/>
    <property type="match status" value="1"/>
</dbReference>
<evidence type="ECO:0000313" key="4">
    <source>
        <dbReference type="EMBL" id="KAH7129092.1"/>
    </source>
</evidence>
<evidence type="ECO:0000256" key="1">
    <source>
        <dbReference type="SAM" id="MobiDB-lite"/>
    </source>
</evidence>
<dbReference type="InterPro" id="IPR056119">
    <property type="entry name" value="DUF7702"/>
</dbReference>
<keyword evidence="5" id="KW-1185">Reference proteome</keyword>
<reference evidence="4" key="1">
    <citation type="journal article" date="2021" name="Nat. Commun.">
        <title>Genetic determinants of endophytism in the Arabidopsis root mycobiome.</title>
        <authorList>
            <person name="Mesny F."/>
            <person name="Miyauchi S."/>
            <person name="Thiergart T."/>
            <person name="Pickel B."/>
            <person name="Atanasova L."/>
            <person name="Karlsson M."/>
            <person name="Huettel B."/>
            <person name="Barry K.W."/>
            <person name="Haridas S."/>
            <person name="Chen C."/>
            <person name="Bauer D."/>
            <person name="Andreopoulos W."/>
            <person name="Pangilinan J."/>
            <person name="LaButti K."/>
            <person name="Riley R."/>
            <person name="Lipzen A."/>
            <person name="Clum A."/>
            <person name="Drula E."/>
            <person name="Henrissat B."/>
            <person name="Kohler A."/>
            <person name="Grigoriev I.V."/>
            <person name="Martin F.M."/>
            <person name="Hacquard S."/>
        </authorList>
    </citation>
    <scope>NUCLEOTIDE SEQUENCE</scope>
    <source>
        <strain evidence="4">MPI-CAGE-AT-0147</strain>
    </source>
</reference>
<feature type="transmembrane region" description="Helical" evidence="2">
    <location>
        <begin position="110"/>
        <end position="129"/>
    </location>
</feature>
<sequence length="285" mass="30866">MAIDSRGYVSIAELIVYIPALIAAFIVCSRHGFARSSGWVFTIVLCVVRILGGICQLLTYSNHSSGLLQATIIIDSIGISPLLLATLGMLSRFVDWISFHQSSPFSVKQFRVIQLLITVGLILSIVGGTSASPSPSGSFTIQTTSKIGIVLYIVAFVAMTLVLLISSGSRSSVPTQERRVPVIVAIAWPFILARLVYSAICVFLPSHTFSIIDGSVPVFVCMAVLEEFVVVALYLLLGFNLKKLEPSEQGALASRPWKSGRRRNRGQAHQTEGSRHPQSGFNNTV</sequence>
<feature type="transmembrane region" description="Helical" evidence="2">
    <location>
        <begin position="66"/>
        <end position="90"/>
    </location>
</feature>
<evidence type="ECO:0000313" key="5">
    <source>
        <dbReference type="Proteomes" id="UP000738349"/>
    </source>
</evidence>
<dbReference type="AlphaFoldDB" id="A0A9P9IQ96"/>